<dbReference type="OrthoDB" id="29853at2759"/>
<dbReference type="AlphaFoldDB" id="A0A9R1UPG1"/>
<evidence type="ECO:0000256" key="1">
    <source>
        <dbReference type="ARBA" id="ARBA00005536"/>
    </source>
</evidence>
<organism evidence="3 4">
    <name type="scientific">Lactuca sativa</name>
    <name type="common">Garden lettuce</name>
    <dbReference type="NCBI Taxonomy" id="4236"/>
    <lineage>
        <taxon>Eukaryota</taxon>
        <taxon>Viridiplantae</taxon>
        <taxon>Streptophyta</taxon>
        <taxon>Embryophyta</taxon>
        <taxon>Tracheophyta</taxon>
        <taxon>Spermatophyta</taxon>
        <taxon>Magnoliopsida</taxon>
        <taxon>eudicotyledons</taxon>
        <taxon>Gunneridae</taxon>
        <taxon>Pentapetalae</taxon>
        <taxon>asterids</taxon>
        <taxon>campanulids</taxon>
        <taxon>Asterales</taxon>
        <taxon>Asteraceae</taxon>
        <taxon>Cichorioideae</taxon>
        <taxon>Cichorieae</taxon>
        <taxon>Lactucinae</taxon>
        <taxon>Lactuca</taxon>
    </lineage>
</organism>
<dbReference type="EMBL" id="NBSK02000008">
    <property type="protein sequence ID" value="KAJ0190934.1"/>
    <property type="molecule type" value="Genomic_DNA"/>
</dbReference>
<dbReference type="FunFam" id="1.20.1260.60:FF:000002">
    <property type="entry name" value="Vacuolar protein sorting-associated protein IST1"/>
    <property type="match status" value="1"/>
</dbReference>
<proteinExistence type="inferred from homology"/>
<reference evidence="3 4" key="1">
    <citation type="journal article" date="2017" name="Nat. Commun.">
        <title>Genome assembly with in vitro proximity ligation data and whole-genome triplication in lettuce.</title>
        <authorList>
            <person name="Reyes-Chin-Wo S."/>
            <person name="Wang Z."/>
            <person name="Yang X."/>
            <person name="Kozik A."/>
            <person name="Arikit S."/>
            <person name="Song C."/>
            <person name="Xia L."/>
            <person name="Froenicke L."/>
            <person name="Lavelle D.O."/>
            <person name="Truco M.J."/>
            <person name="Xia R."/>
            <person name="Zhu S."/>
            <person name="Xu C."/>
            <person name="Xu H."/>
            <person name="Xu X."/>
            <person name="Cox K."/>
            <person name="Korf I."/>
            <person name="Meyers B.C."/>
            <person name="Michelmore R.W."/>
        </authorList>
    </citation>
    <scope>NUCLEOTIDE SEQUENCE [LARGE SCALE GENOMIC DNA]</scope>
    <source>
        <strain evidence="4">cv. Salinas</strain>
        <tissue evidence="3">Seedlings</tissue>
    </source>
</reference>
<dbReference type="InterPro" id="IPR042277">
    <property type="entry name" value="IST1-like"/>
</dbReference>
<dbReference type="Gene3D" id="1.20.1260.60">
    <property type="entry name" value="Vacuolar protein sorting-associated protein Ist1"/>
    <property type="match status" value="1"/>
</dbReference>
<sequence length="279" mass="31759">MGRKLDALLGRKFKTSKLKTTVNLAISRLSLLKNNRLARVTITISDVIQLLRLNHHQQALLQIEQVIKDQNMLDVYDMIHTYCYLLIQMINLVDQVNECPKELEDAVSNLLYAAPRCGEFPELQKIRVILTRRFGKEFANDASELRRNCGVSQKMIQKLSPAQSTLECRMKMLTGIAKENGVILQLEISSSEIRKEKVMEKKKFGKKISFFKSKKYKDATQDAFEAEAYVSAAAKTSTELTRSESFASDDSDSDSNGNELCYSAKDYNTLEVQQVNVRK</sequence>
<dbReference type="GO" id="GO:0015031">
    <property type="term" value="P:protein transport"/>
    <property type="evidence" value="ECO:0007669"/>
    <property type="project" value="InterPro"/>
</dbReference>
<dbReference type="Proteomes" id="UP000235145">
    <property type="component" value="Unassembled WGS sequence"/>
</dbReference>
<dbReference type="PANTHER" id="PTHR12161">
    <property type="entry name" value="IST1 FAMILY MEMBER"/>
    <property type="match status" value="1"/>
</dbReference>
<evidence type="ECO:0000313" key="4">
    <source>
        <dbReference type="Proteomes" id="UP000235145"/>
    </source>
</evidence>
<feature type="region of interest" description="Disordered" evidence="2">
    <location>
        <begin position="236"/>
        <end position="260"/>
    </location>
</feature>
<dbReference type="InterPro" id="IPR005061">
    <property type="entry name" value="Ist1"/>
</dbReference>
<evidence type="ECO:0000256" key="2">
    <source>
        <dbReference type="SAM" id="MobiDB-lite"/>
    </source>
</evidence>
<accession>A0A9R1UPG1</accession>
<dbReference type="Gramene" id="rna-gnl|WGS:NBSK|LSAT_8X39240_mrna">
    <property type="protein sequence ID" value="cds-PLY82080.1"/>
    <property type="gene ID" value="gene-LSAT_8X39240"/>
</dbReference>
<dbReference type="Pfam" id="PF03398">
    <property type="entry name" value="Ist1"/>
    <property type="match status" value="1"/>
</dbReference>
<dbReference type="PANTHER" id="PTHR12161:SF63">
    <property type="entry name" value="VACUOLAR PROTEIN SORTING-ASSOCIATED PROTEIN IST1-RELATED"/>
    <property type="match status" value="1"/>
</dbReference>
<dbReference type="GO" id="GO:0008104">
    <property type="term" value="P:intracellular protein localization"/>
    <property type="evidence" value="ECO:0000318"/>
    <property type="project" value="GO_Central"/>
</dbReference>
<feature type="compositionally biased region" description="Polar residues" evidence="2">
    <location>
        <begin position="236"/>
        <end position="246"/>
    </location>
</feature>
<comment type="caution">
    <text evidence="3">The sequence shown here is derived from an EMBL/GenBank/DDBJ whole genome shotgun (WGS) entry which is preliminary data.</text>
</comment>
<evidence type="ECO:0000313" key="3">
    <source>
        <dbReference type="EMBL" id="KAJ0190934.1"/>
    </source>
</evidence>
<protein>
    <submittedName>
        <fullName evidence="3">Uncharacterized protein</fullName>
    </submittedName>
</protein>
<name>A0A9R1UPG1_LACSA</name>
<keyword evidence="4" id="KW-1185">Reference proteome</keyword>
<gene>
    <name evidence="3" type="ORF">LSAT_V11C800404590</name>
</gene>
<comment type="similarity">
    <text evidence="1">Belongs to the IST1 family.</text>
</comment>